<keyword evidence="2" id="KW-1185">Reference proteome</keyword>
<name>A0A0U4F6F5_9BACI</name>
<evidence type="ECO:0000313" key="2">
    <source>
        <dbReference type="Proteomes" id="UP000050331"/>
    </source>
</evidence>
<sequence length="73" mass="8628">MQPAAVATLHTSSQTGVVDKDKNKTTFSLEQYECERVFPYRIKWRTIQENSPTLMKKMIPARFQLMCCWTNWI</sequence>
<dbReference type="STRING" id="1472767.AOX59_06960"/>
<gene>
    <name evidence="1" type="ORF">AOX59_06960</name>
</gene>
<reference evidence="1 2" key="1">
    <citation type="submission" date="2016-01" db="EMBL/GenBank/DDBJ databases">
        <title>Complete genome sequence of strain Lentibacillus amyloliquefaciens LAM0015T isolated from saline sediment.</title>
        <authorList>
            <person name="Wang J.-L."/>
            <person name="He M.-X."/>
        </authorList>
    </citation>
    <scope>NUCLEOTIDE SEQUENCE [LARGE SCALE GENOMIC DNA]</scope>
    <source>
        <strain evidence="1 2">LAM0015</strain>
    </source>
</reference>
<dbReference type="Proteomes" id="UP000050331">
    <property type="component" value="Chromosome"/>
</dbReference>
<organism evidence="1 2">
    <name type="scientific">Lentibacillus amyloliquefaciens</name>
    <dbReference type="NCBI Taxonomy" id="1472767"/>
    <lineage>
        <taxon>Bacteria</taxon>
        <taxon>Bacillati</taxon>
        <taxon>Bacillota</taxon>
        <taxon>Bacilli</taxon>
        <taxon>Bacillales</taxon>
        <taxon>Bacillaceae</taxon>
        <taxon>Lentibacillus</taxon>
    </lineage>
</organism>
<accession>A0A0U4F6F5</accession>
<dbReference type="KEGG" id="lao:AOX59_06960"/>
<evidence type="ECO:0000313" key="1">
    <source>
        <dbReference type="EMBL" id="ALX48371.1"/>
    </source>
</evidence>
<dbReference type="AlphaFoldDB" id="A0A0U4F6F5"/>
<proteinExistence type="predicted"/>
<dbReference type="EMBL" id="CP013862">
    <property type="protein sequence ID" value="ALX48371.1"/>
    <property type="molecule type" value="Genomic_DNA"/>
</dbReference>
<protein>
    <submittedName>
        <fullName evidence="1">Uncharacterized protein</fullName>
    </submittedName>
</protein>